<dbReference type="PROSITE" id="PS00211">
    <property type="entry name" value="ABC_TRANSPORTER_1"/>
    <property type="match status" value="1"/>
</dbReference>
<keyword evidence="3" id="KW-0813">Transport</keyword>
<gene>
    <name evidence="10" type="ORF">J2Z66_001599</name>
</gene>
<dbReference type="PANTHER" id="PTHR43553">
    <property type="entry name" value="HEAVY METAL TRANSPORTER"/>
    <property type="match status" value="1"/>
</dbReference>
<keyword evidence="4" id="KW-1003">Cell membrane</keyword>
<sequence length="295" mass="31735">MLRNDSQINMNLSGVFVSGSHEDGSVVHRLEDIGLEVGPGEWLNLVGVNGSGKSTLARLLAGIHLVGVGGVIERGFAGDDVSPIVLQQPQAQLFGETPREEIQFALEWRGVEPESMQSRIQHILSATGLSAFADKAWDQLSGGQQQLAAIAASAACEAPLMVLDEVTSMLDEANRQVVLQIVKDLHKNGTTIIWVTQRLDELDPDARTAALAGGRLVFNGTARSFLFGDGDLISPCEQCGLRLPYMAAMAIELRRLGRLRDPLPVSPAEWERALASLGPAVVQSAEKHGEFIERG</sequence>
<proteinExistence type="inferred from homology"/>
<dbReference type="CDD" id="cd03225">
    <property type="entry name" value="ABC_cobalt_CbiO_domain1"/>
    <property type="match status" value="1"/>
</dbReference>
<dbReference type="InterPro" id="IPR050095">
    <property type="entry name" value="ECF_ABC_transporter_ATP-bd"/>
</dbReference>
<evidence type="ECO:0000256" key="5">
    <source>
        <dbReference type="ARBA" id="ARBA00022741"/>
    </source>
</evidence>
<accession>A0ABS4ISL1</accession>
<evidence type="ECO:0000256" key="6">
    <source>
        <dbReference type="ARBA" id="ARBA00022840"/>
    </source>
</evidence>
<dbReference type="InterPro" id="IPR003593">
    <property type="entry name" value="AAA+_ATPase"/>
</dbReference>
<dbReference type="SUPFAM" id="SSF52540">
    <property type="entry name" value="P-loop containing nucleoside triphosphate hydrolases"/>
    <property type="match status" value="1"/>
</dbReference>
<dbReference type="InterPro" id="IPR027417">
    <property type="entry name" value="P-loop_NTPase"/>
</dbReference>
<dbReference type="GO" id="GO:0005524">
    <property type="term" value="F:ATP binding"/>
    <property type="evidence" value="ECO:0007669"/>
    <property type="project" value="UniProtKB-KW"/>
</dbReference>
<evidence type="ECO:0000256" key="2">
    <source>
        <dbReference type="ARBA" id="ARBA00005417"/>
    </source>
</evidence>
<evidence type="ECO:0000256" key="7">
    <source>
        <dbReference type="ARBA" id="ARBA00022967"/>
    </source>
</evidence>
<comment type="similarity">
    <text evidence="2">Belongs to the ABC transporter superfamily.</text>
</comment>
<keyword evidence="5" id="KW-0547">Nucleotide-binding</keyword>
<evidence type="ECO:0000256" key="3">
    <source>
        <dbReference type="ARBA" id="ARBA00022448"/>
    </source>
</evidence>
<dbReference type="SMART" id="SM00382">
    <property type="entry name" value="AAA"/>
    <property type="match status" value="1"/>
</dbReference>
<organism evidence="10 11">
    <name type="scientific">Paenibacillus eucommiae</name>
    <dbReference type="NCBI Taxonomy" id="1355755"/>
    <lineage>
        <taxon>Bacteria</taxon>
        <taxon>Bacillati</taxon>
        <taxon>Bacillota</taxon>
        <taxon>Bacilli</taxon>
        <taxon>Bacillales</taxon>
        <taxon>Paenibacillaceae</taxon>
        <taxon>Paenibacillus</taxon>
    </lineage>
</organism>
<keyword evidence="8" id="KW-0472">Membrane</keyword>
<reference evidence="10 11" key="1">
    <citation type="submission" date="2021-03" db="EMBL/GenBank/DDBJ databases">
        <title>Genomic Encyclopedia of Type Strains, Phase IV (KMG-IV): sequencing the most valuable type-strain genomes for metagenomic binning, comparative biology and taxonomic classification.</title>
        <authorList>
            <person name="Goeker M."/>
        </authorList>
    </citation>
    <scope>NUCLEOTIDE SEQUENCE [LARGE SCALE GENOMIC DNA]</scope>
    <source>
        <strain evidence="10 11">DSM 26048</strain>
    </source>
</reference>
<protein>
    <submittedName>
        <fullName evidence="10">Energy-coupling factor transporter ATP-binding protein EcfA2</fullName>
    </submittedName>
</protein>
<keyword evidence="6 10" id="KW-0067">ATP-binding</keyword>
<comment type="subcellular location">
    <subcellularLocation>
        <location evidence="1">Cell membrane</location>
        <topology evidence="1">Peripheral membrane protein</topology>
    </subcellularLocation>
</comment>
<dbReference type="InterPro" id="IPR003439">
    <property type="entry name" value="ABC_transporter-like_ATP-bd"/>
</dbReference>
<comment type="caution">
    <text evidence="10">The sequence shown here is derived from an EMBL/GenBank/DDBJ whole genome shotgun (WGS) entry which is preliminary data.</text>
</comment>
<evidence type="ECO:0000256" key="1">
    <source>
        <dbReference type="ARBA" id="ARBA00004202"/>
    </source>
</evidence>
<dbReference type="Pfam" id="PF00005">
    <property type="entry name" value="ABC_tran"/>
    <property type="match status" value="1"/>
</dbReference>
<dbReference type="EMBL" id="JAGGLB010000003">
    <property type="protein sequence ID" value="MBP1990001.1"/>
    <property type="molecule type" value="Genomic_DNA"/>
</dbReference>
<keyword evidence="7" id="KW-1278">Translocase</keyword>
<evidence type="ECO:0000313" key="11">
    <source>
        <dbReference type="Proteomes" id="UP001519287"/>
    </source>
</evidence>
<dbReference type="InterPro" id="IPR015856">
    <property type="entry name" value="ABC_transpr_CbiO/EcfA_su"/>
</dbReference>
<dbReference type="InterPro" id="IPR017871">
    <property type="entry name" value="ABC_transporter-like_CS"/>
</dbReference>
<dbReference type="RefSeq" id="WP_209970763.1">
    <property type="nucleotide sequence ID" value="NZ_JAGGLB010000003.1"/>
</dbReference>
<name>A0ABS4ISL1_9BACL</name>
<dbReference type="Gene3D" id="3.40.50.300">
    <property type="entry name" value="P-loop containing nucleotide triphosphate hydrolases"/>
    <property type="match status" value="1"/>
</dbReference>
<feature type="domain" description="ABC transporter" evidence="9">
    <location>
        <begin position="10"/>
        <end position="238"/>
    </location>
</feature>
<evidence type="ECO:0000256" key="4">
    <source>
        <dbReference type="ARBA" id="ARBA00022475"/>
    </source>
</evidence>
<evidence type="ECO:0000256" key="8">
    <source>
        <dbReference type="ARBA" id="ARBA00023136"/>
    </source>
</evidence>
<keyword evidence="11" id="KW-1185">Reference proteome</keyword>
<dbReference type="PANTHER" id="PTHR43553:SF24">
    <property type="entry name" value="ENERGY-COUPLING FACTOR TRANSPORTER ATP-BINDING PROTEIN ECFA1"/>
    <property type="match status" value="1"/>
</dbReference>
<evidence type="ECO:0000259" key="9">
    <source>
        <dbReference type="PROSITE" id="PS50893"/>
    </source>
</evidence>
<dbReference type="Proteomes" id="UP001519287">
    <property type="component" value="Unassembled WGS sequence"/>
</dbReference>
<dbReference type="PROSITE" id="PS50893">
    <property type="entry name" value="ABC_TRANSPORTER_2"/>
    <property type="match status" value="1"/>
</dbReference>
<evidence type="ECO:0000313" key="10">
    <source>
        <dbReference type="EMBL" id="MBP1990001.1"/>
    </source>
</evidence>